<gene>
    <name evidence="1" type="ORF">PoB_002601000</name>
</gene>
<keyword evidence="2" id="KW-1185">Reference proteome</keyword>
<dbReference type="AlphaFoldDB" id="A0AAV3ZXW6"/>
<name>A0AAV3ZXW6_9GAST</name>
<reference evidence="1 2" key="1">
    <citation type="journal article" date="2021" name="Elife">
        <title>Chloroplast acquisition without the gene transfer in kleptoplastic sea slugs, Plakobranchus ocellatus.</title>
        <authorList>
            <person name="Maeda T."/>
            <person name="Takahashi S."/>
            <person name="Yoshida T."/>
            <person name="Shimamura S."/>
            <person name="Takaki Y."/>
            <person name="Nagai Y."/>
            <person name="Toyoda A."/>
            <person name="Suzuki Y."/>
            <person name="Arimoto A."/>
            <person name="Ishii H."/>
            <person name="Satoh N."/>
            <person name="Nishiyama T."/>
            <person name="Hasebe M."/>
            <person name="Maruyama T."/>
            <person name="Minagawa J."/>
            <person name="Obokata J."/>
            <person name="Shigenobu S."/>
        </authorList>
    </citation>
    <scope>NUCLEOTIDE SEQUENCE [LARGE SCALE GENOMIC DNA]</scope>
</reference>
<evidence type="ECO:0000313" key="1">
    <source>
        <dbReference type="EMBL" id="GFN99504.1"/>
    </source>
</evidence>
<accession>A0AAV3ZXW6</accession>
<comment type="caution">
    <text evidence="1">The sequence shown here is derived from an EMBL/GenBank/DDBJ whole genome shotgun (WGS) entry which is preliminary data.</text>
</comment>
<proteinExistence type="predicted"/>
<sequence length="105" mass="12643">MLSYKARIKLSLGSWREGNLERQHTVIRNIKKSIRLTASPYRKIPWSVEKRQAKEKHMRDKTSFRAIQIEFYDRSRCEIEGLWKETSRDACRAFHIALTHQFQFC</sequence>
<organism evidence="1 2">
    <name type="scientific">Plakobranchus ocellatus</name>
    <dbReference type="NCBI Taxonomy" id="259542"/>
    <lineage>
        <taxon>Eukaryota</taxon>
        <taxon>Metazoa</taxon>
        <taxon>Spiralia</taxon>
        <taxon>Lophotrochozoa</taxon>
        <taxon>Mollusca</taxon>
        <taxon>Gastropoda</taxon>
        <taxon>Heterobranchia</taxon>
        <taxon>Euthyneura</taxon>
        <taxon>Panpulmonata</taxon>
        <taxon>Sacoglossa</taxon>
        <taxon>Placobranchoidea</taxon>
        <taxon>Plakobranchidae</taxon>
        <taxon>Plakobranchus</taxon>
    </lineage>
</organism>
<evidence type="ECO:0000313" key="2">
    <source>
        <dbReference type="Proteomes" id="UP000735302"/>
    </source>
</evidence>
<dbReference type="Proteomes" id="UP000735302">
    <property type="component" value="Unassembled WGS sequence"/>
</dbReference>
<dbReference type="EMBL" id="BLXT01003003">
    <property type="protein sequence ID" value="GFN99504.1"/>
    <property type="molecule type" value="Genomic_DNA"/>
</dbReference>
<protein>
    <submittedName>
        <fullName evidence="1">Uncharacterized protein</fullName>
    </submittedName>
</protein>